<evidence type="ECO:0000256" key="1">
    <source>
        <dbReference type="SAM" id="MobiDB-lite"/>
    </source>
</evidence>
<keyword evidence="3" id="KW-1185">Reference proteome</keyword>
<feature type="region of interest" description="Disordered" evidence="1">
    <location>
        <begin position="330"/>
        <end position="369"/>
    </location>
</feature>
<accession>A0ABT8DVA2</accession>
<name>A0ABT8DVA2_9BURK</name>
<evidence type="ECO:0000313" key="3">
    <source>
        <dbReference type="Proteomes" id="UP001228044"/>
    </source>
</evidence>
<gene>
    <name evidence="2" type="ORF">QWJ38_11815</name>
</gene>
<evidence type="ECO:0000313" key="2">
    <source>
        <dbReference type="EMBL" id="MDN3920968.1"/>
    </source>
</evidence>
<comment type="caution">
    <text evidence="2">The sequence shown here is derived from an EMBL/GenBank/DDBJ whole genome shotgun (WGS) entry which is preliminary data.</text>
</comment>
<dbReference type="Proteomes" id="UP001228044">
    <property type="component" value="Unassembled WGS sequence"/>
</dbReference>
<dbReference type="RefSeq" id="WP_290359285.1">
    <property type="nucleotide sequence ID" value="NZ_JAUHHC010000003.1"/>
</dbReference>
<dbReference type="EMBL" id="JAUHHC010000003">
    <property type="protein sequence ID" value="MDN3920968.1"/>
    <property type="molecule type" value="Genomic_DNA"/>
</dbReference>
<sequence>MTREGLFRPAGAAARGPWLLARGLLRYRCVNLAGVPPADRAGALQAQLAAWQPFPDSVFLVDLLGDQAQVFALERGALELDERIASELWPESLLHEPASDGLHLVECLEGCEGQAWLNGVLLASRWWAQKPALDEWVAFGRQSRMGVSRRDAEVLPELERLAWFKPLRPVLRADQLGYAALGNERLLMGVTVLSLLAFTTWAARDAWDSRQESIAARQALEAVKQDAAPLLAARDKALAAADQSAVLIKQLTAPFPLEVIDHLAKLLPKGITVKELDLGPQSLRVGLELPTDLSRAKVVNDLESGGWFTQVSEVKDAGVRSWATFEMKLSAARPPGRSSNDSGLKRGAAELPVNPELPKPVAPQQAGKS</sequence>
<proteinExistence type="predicted"/>
<evidence type="ECO:0008006" key="4">
    <source>
        <dbReference type="Google" id="ProtNLM"/>
    </source>
</evidence>
<protein>
    <recommendedName>
        <fullName evidence="4">General secretion pathway protein L</fullName>
    </recommendedName>
</protein>
<reference evidence="2 3" key="1">
    <citation type="submission" date="2023-06" db="EMBL/GenBank/DDBJ databases">
        <title>Pelomonas sp. PFR6 16S ribosomal RNA gene Genome sequencing and assembly.</title>
        <authorList>
            <person name="Woo H."/>
        </authorList>
    </citation>
    <scope>NUCLEOTIDE SEQUENCE [LARGE SCALE GENOMIC DNA]</scope>
    <source>
        <strain evidence="2 3">PFR6</strain>
    </source>
</reference>
<organism evidence="2 3">
    <name type="scientific">Roseateles violae</name>
    <dbReference type="NCBI Taxonomy" id="3058042"/>
    <lineage>
        <taxon>Bacteria</taxon>
        <taxon>Pseudomonadati</taxon>
        <taxon>Pseudomonadota</taxon>
        <taxon>Betaproteobacteria</taxon>
        <taxon>Burkholderiales</taxon>
        <taxon>Sphaerotilaceae</taxon>
        <taxon>Roseateles</taxon>
    </lineage>
</organism>